<accession>A0A9W6WDG4</accession>
<protein>
    <submittedName>
        <fullName evidence="2">Uncharacterized protein</fullName>
    </submittedName>
</protein>
<keyword evidence="1" id="KW-0812">Transmembrane</keyword>
<feature type="transmembrane region" description="Helical" evidence="1">
    <location>
        <begin position="76"/>
        <end position="95"/>
    </location>
</feature>
<evidence type="ECO:0000313" key="2">
    <source>
        <dbReference type="EMBL" id="GLZ80810.1"/>
    </source>
</evidence>
<dbReference type="EMBL" id="BSTX01000004">
    <property type="protein sequence ID" value="GLZ80810.1"/>
    <property type="molecule type" value="Genomic_DNA"/>
</dbReference>
<feature type="transmembrane region" description="Helical" evidence="1">
    <location>
        <begin position="43"/>
        <end position="64"/>
    </location>
</feature>
<dbReference type="RefSeq" id="WP_285666067.1">
    <property type="nucleotide sequence ID" value="NZ_BSTX01000004.1"/>
</dbReference>
<dbReference type="AlphaFoldDB" id="A0A9W6WDG4"/>
<keyword evidence="3" id="KW-1185">Reference proteome</keyword>
<comment type="caution">
    <text evidence="2">The sequence shown here is derived from an EMBL/GenBank/DDBJ whole genome shotgun (WGS) entry which is preliminary data.</text>
</comment>
<evidence type="ECO:0000313" key="3">
    <source>
        <dbReference type="Proteomes" id="UP001165079"/>
    </source>
</evidence>
<dbReference type="Proteomes" id="UP001165079">
    <property type="component" value="Unassembled WGS sequence"/>
</dbReference>
<keyword evidence="1" id="KW-1133">Transmembrane helix</keyword>
<gene>
    <name evidence="2" type="ORF">Afil01_56170</name>
</gene>
<keyword evidence="1" id="KW-0472">Membrane</keyword>
<sequence>MQTRPRLGAITLAASGLLFLAYPALRPDETKMDPATAMASNQWILAHLLGVFAFILAGLGVAAVRDRVRETRGAEAGRWAMITTWIGAGMTLPYYGAEIFGVHEMASRAIADNNPALLDMVDSFRYHPAAVTTFAIGLALLGAGGVLTAIAIGRSKLTGAWTGVVFAIGLALYIPQYFTPMPVRIAHGAIIAIGAAWVAVAMWRGAKK</sequence>
<feature type="transmembrane region" description="Helical" evidence="1">
    <location>
        <begin position="129"/>
        <end position="152"/>
    </location>
</feature>
<feature type="transmembrane region" description="Helical" evidence="1">
    <location>
        <begin position="184"/>
        <end position="203"/>
    </location>
</feature>
<feature type="transmembrane region" description="Helical" evidence="1">
    <location>
        <begin position="159"/>
        <end position="178"/>
    </location>
</feature>
<organism evidence="2 3">
    <name type="scientific">Actinorhabdospora filicis</name>
    <dbReference type="NCBI Taxonomy" id="1785913"/>
    <lineage>
        <taxon>Bacteria</taxon>
        <taxon>Bacillati</taxon>
        <taxon>Actinomycetota</taxon>
        <taxon>Actinomycetes</taxon>
        <taxon>Micromonosporales</taxon>
        <taxon>Micromonosporaceae</taxon>
        <taxon>Actinorhabdospora</taxon>
    </lineage>
</organism>
<evidence type="ECO:0000256" key="1">
    <source>
        <dbReference type="SAM" id="Phobius"/>
    </source>
</evidence>
<proteinExistence type="predicted"/>
<name>A0A9W6WDG4_9ACTN</name>
<reference evidence="2" key="1">
    <citation type="submission" date="2023-03" db="EMBL/GenBank/DDBJ databases">
        <title>Actinorhabdospora filicis NBRC 111898.</title>
        <authorList>
            <person name="Ichikawa N."/>
            <person name="Sato H."/>
            <person name="Tonouchi N."/>
        </authorList>
    </citation>
    <scope>NUCLEOTIDE SEQUENCE</scope>
    <source>
        <strain evidence="2">NBRC 111898</strain>
    </source>
</reference>